<dbReference type="InterPro" id="IPR013489">
    <property type="entry name" value="CRISPR-assoc_prot_Csm6"/>
</dbReference>
<keyword evidence="4" id="KW-1185">Reference proteome</keyword>
<dbReference type="RefSeq" id="WP_091364509.1">
    <property type="nucleotide sequence ID" value="NZ_FMXA01000011.1"/>
</dbReference>
<reference evidence="3 4" key="1">
    <citation type="submission" date="2016-10" db="EMBL/GenBank/DDBJ databases">
        <authorList>
            <person name="de Groot N.N."/>
        </authorList>
    </citation>
    <scope>NUCLEOTIDE SEQUENCE [LARGE SCALE GENOMIC DNA]</scope>
    <source>
        <strain evidence="3 4">DSM 15230</strain>
    </source>
</reference>
<dbReference type="AlphaFoldDB" id="A0A1G5VYE5"/>
<dbReference type="Pfam" id="PF22208">
    <property type="entry name" value="Cas_Csm6_CARF"/>
    <property type="match status" value="1"/>
</dbReference>
<name>A0A1G5VYE5_9FIRM</name>
<gene>
    <name evidence="3" type="ORF">SAMN02910343_00998</name>
</gene>
<sequence>MRILFTPAGDTDPVRGYRDGAILHILRHYEVDKVILFLTKEMEEKEEKMGCYTKGIYSVSPKVSITLIKSSITNPDDYESLTVIQDDFARIYEENPEAEWLINVSSGTPQIKTVMALLALDYPRVRAIQVLSPEHKSNRRNPPCRTSEELVEMLDCNEDDQEDAPNRCQEPRLLLLKKHGVSMQIESLVKNYEYAGAYELVRLNPHLYSDMTKRLIQHAVYRRDLMWRQANKVISKYKEKPLITRPDDFSEYFQVMELRERKKQYPEFIVKLSPVLMELGIKYMEKLTCFHLADCCEKRRSVKYYVTRYALNRHYPKLLDYLETQLGNIFRDGPLYFSTIVRICEYLQHNELKGHKNHERITCIFSNLRVVEERTRNLVAHEITNLDDHLIQKTTAENWNNSLGIPGGLRAKDIISLLHEAVRLIMGRDIPWSYDNLNDKIIESLYC</sequence>
<dbReference type="STRING" id="209880.SAMN02910343_00998"/>
<evidence type="ECO:0000313" key="4">
    <source>
        <dbReference type="Proteomes" id="UP000199689"/>
    </source>
</evidence>
<accession>A0A1G5VYE5</accession>
<organism evidence="3 4">
    <name type="scientific">Allisonella histaminiformans</name>
    <dbReference type="NCBI Taxonomy" id="209880"/>
    <lineage>
        <taxon>Bacteria</taxon>
        <taxon>Bacillati</taxon>
        <taxon>Bacillota</taxon>
        <taxon>Negativicutes</taxon>
        <taxon>Veillonellales</taxon>
        <taxon>Veillonellaceae</taxon>
        <taxon>Allisonella</taxon>
    </lineage>
</organism>
<dbReference type="EMBL" id="FMXA01000011">
    <property type="protein sequence ID" value="SDA50931.1"/>
    <property type="molecule type" value="Genomic_DNA"/>
</dbReference>
<dbReference type="InterPro" id="IPR053955">
    <property type="entry name" value="Csm6_CARF"/>
</dbReference>
<evidence type="ECO:0000259" key="1">
    <source>
        <dbReference type="Pfam" id="PF09659"/>
    </source>
</evidence>
<dbReference type="Pfam" id="PF09659">
    <property type="entry name" value="Cas_Csm6_HEPN"/>
    <property type="match status" value="1"/>
</dbReference>
<feature type="domain" description="Csm6 HEPN" evidence="1">
    <location>
        <begin position="249"/>
        <end position="393"/>
    </location>
</feature>
<dbReference type="Proteomes" id="UP000199689">
    <property type="component" value="Unassembled WGS sequence"/>
</dbReference>
<evidence type="ECO:0000313" key="3">
    <source>
        <dbReference type="EMBL" id="SDA50931.1"/>
    </source>
</evidence>
<dbReference type="InterPro" id="IPR053941">
    <property type="entry name" value="Csm6_HEPN"/>
</dbReference>
<dbReference type="NCBIfam" id="TIGR02672">
    <property type="entry name" value="cas_csm6"/>
    <property type="match status" value="1"/>
</dbReference>
<feature type="domain" description="Csm6 CARF" evidence="2">
    <location>
        <begin position="66"/>
        <end position="168"/>
    </location>
</feature>
<dbReference type="GeneID" id="87756025"/>
<protein>
    <submittedName>
        <fullName evidence="3">CRISPR type III-A/MTUBE-associated protein Csm6</fullName>
    </submittedName>
</protein>
<evidence type="ECO:0000259" key="2">
    <source>
        <dbReference type="Pfam" id="PF22208"/>
    </source>
</evidence>
<proteinExistence type="predicted"/>
<dbReference type="OrthoDB" id="5243123at2"/>